<dbReference type="EMBL" id="JAAGMB010000251">
    <property type="protein sequence ID" value="NEB17068.1"/>
    <property type="molecule type" value="Genomic_DNA"/>
</dbReference>
<dbReference type="RefSeq" id="WP_164140061.1">
    <property type="nucleotide sequence ID" value="NZ_JAAGMB010000251.1"/>
</dbReference>
<dbReference type="InterPro" id="IPR013785">
    <property type="entry name" value="Aldolase_TIM"/>
</dbReference>
<gene>
    <name evidence="3" type="ORF">G3I46_11130</name>
</gene>
<feature type="signal peptide" evidence="1">
    <location>
        <begin position="1"/>
        <end position="38"/>
    </location>
</feature>
<organism evidence="3 4">
    <name type="scientific">Streptomyces coelicoflavus</name>
    <dbReference type="NCBI Taxonomy" id="285562"/>
    <lineage>
        <taxon>Bacteria</taxon>
        <taxon>Bacillati</taxon>
        <taxon>Actinomycetota</taxon>
        <taxon>Actinomycetes</taxon>
        <taxon>Kitasatosporales</taxon>
        <taxon>Streptomycetaceae</taxon>
        <taxon>Streptomyces</taxon>
    </lineage>
</organism>
<evidence type="ECO:0000256" key="1">
    <source>
        <dbReference type="SAM" id="SignalP"/>
    </source>
</evidence>
<keyword evidence="4" id="KW-1185">Reference proteome</keyword>
<proteinExistence type="predicted"/>
<protein>
    <submittedName>
        <fullName evidence="3">Endo alpha-1,4 polygalactosaminidase</fullName>
    </submittedName>
</protein>
<feature type="chain" id="PRO_5026941111" evidence="1">
    <location>
        <begin position="39"/>
        <end position="275"/>
    </location>
</feature>
<dbReference type="InterPro" id="IPR006311">
    <property type="entry name" value="TAT_signal"/>
</dbReference>
<evidence type="ECO:0000313" key="4">
    <source>
        <dbReference type="Proteomes" id="UP000469545"/>
    </source>
</evidence>
<dbReference type="InterPro" id="IPR004352">
    <property type="entry name" value="GH114_TIM-barrel"/>
</dbReference>
<dbReference type="SUPFAM" id="SSF51445">
    <property type="entry name" value="(Trans)glycosidases"/>
    <property type="match status" value="1"/>
</dbReference>
<dbReference type="PANTHER" id="PTHR35273:SF2">
    <property type="entry name" value="ALPHA-GALACTOSIDASE"/>
    <property type="match status" value="1"/>
</dbReference>
<dbReference type="Proteomes" id="UP000469545">
    <property type="component" value="Unassembled WGS sequence"/>
</dbReference>
<sequence length="275" mass="29280">MSRTQAHTRRKPLLAGLGATAVLVTAAALVPGSTPAEAAAYSPPPAHAGFDYQIGGAYTPPAGVEVVSRDHSASPAPGLYNICYVNAFQAQPGAEGDWDDDLLLRDANGDVVYDTDWGEAFLDIRTADKRERIADKVGTWIDGCADKGFQAVEPDNYDSYTRAGDLLDAADAQGLIRLLAERAHSDGLAIGQKNTVELAPNREENGLDFAVAEECGEWDECGDYTAEFGDRVIVVEYTAEGLSKACAGFGDELSIVRRDLDVSPKGSSGYVRETC</sequence>
<dbReference type="AlphaFoldDB" id="A0A6N9UH29"/>
<dbReference type="InterPro" id="IPR017853">
    <property type="entry name" value="GH"/>
</dbReference>
<accession>A0A6N9UH29</accession>
<dbReference type="Gene3D" id="3.20.20.70">
    <property type="entry name" value="Aldolase class I"/>
    <property type="match status" value="1"/>
</dbReference>
<reference evidence="3 4" key="1">
    <citation type="submission" date="2020-01" db="EMBL/GenBank/DDBJ databases">
        <title>Insect and environment-associated Actinomycetes.</title>
        <authorList>
            <person name="Currrie C."/>
            <person name="Chevrette M."/>
            <person name="Carlson C."/>
            <person name="Stubbendieck R."/>
            <person name="Wendt-Pienkowski E."/>
        </authorList>
    </citation>
    <scope>NUCLEOTIDE SEQUENCE [LARGE SCALE GENOMIC DNA]</scope>
    <source>
        <strain evidence="3 4">SID14172</strain>
    </source>
</reference>
<dbReference type="Pfam" id="PF03537">
    <property type="entry name" value="Glyco_hydro_114"/>
    <property type="match status" value="1"/>
</dbReference>
<dbReference type="PANTHER" id="PTHR35273">
    <property type="entry name" value="ALPHA-1,4 POLYGALACTOSAMINIDASE, PUTATIVE (AFU_ORTHOLOGUE AFUA_3G07890)-RELATED"/>
    <property type="match status" value="1"/>
</dbReference>
<evidence type="ECO:0000259" key="2">
    <source>
        <dbReference type="Pfam" id="PF03537"/>
    </source>
</evidence>
<evidence type="ECO:0000313" key="3">
    <source>
        <dbReference type="EMBL" id="NEB17068.1"/>
    </source>
</evidence>
<feature type="domain" description="Glycoside-hydrolase family GH114 TIM-barrel" evidence="2">
    <location>
        <begin position="50"/>
        <end position="263"/>
    </location>
</feature>
<name>A0A6N9UH29_9ACTN</name>
<keyword evidence="1" id="KW-0732">Signal</keyword>
<comment type="caution">
    <text evidence="3">The sequence shown here is derived from an EMBL/GenBank/DDBJ whole genome shotgun (WGS) entry which is preliminary data.</text>
</comment>
<dbReference type="PROSITE" id="PS51318">
    <property type="entry name" value="TAT"/>
    <property type="match status" value="1"/>
</dbReference>